<feature type="region of interest" description="Disordered" evidence="1">
    <location>
        <begin position="322"/>
        <end position="401"/>
    </location>
</feature>
<feature type="compositionally biased region" description="Low complexity" evidence="1">
    <location>
        <begin position="1117"/>
        <end position="1156"/>
    </location>
</feature>
<evidence type="ECO:0000313" key="2">
    <source>
        <dbReference type="EMBL" id="KIM41054.1"/>
    </source>
</evidence>
<feature type="compositionally biased region" description="Gly residues" evidence="1">
    <location>
        <begin position="1249"/>
        <end position="1260"/>
    </location>
</feature>
<reference evidence="2 3" key="1">
    <citation type="submission" date="2014-04" db="EMBL/GenBank/DDBJ databases">
        <authorList>
            <consortium name="DOE Joint Genome Institute"/>
            <person name="Kuo A."/>
            <person name="Gay G."/>
            <person name="Dore J."/>
            <person name="Kohler A."/>
            <person name="Nagy L.G."/>
            <person name="Floudas D."/>
            <person name="Copeland A."/>
            <person name="Barry K.W."/>
            <person name="Cichocki N."/>
            <person name="Veneault-Fourrey C."/>
            <person name="LaButti K."/>
            <person name="Lindquist E.A."/>
            <person name="Lipzen A."/>
            <person name="Lundell T."/>
            <person name="Morin E."/>
            <person name="Murat C."/>
            <person name="Sun H."/>
            <person name="Tunlid A."/>
            <person name="Henrissat B."/>
            <person name="Grigoriev I.V."/>
            <person name="Hibbett D.S."/>
            <person name="Martin F."/>
            <person name="Nordberg H.P."/>
            <person name="Cantor M.N."/>
            <person name="Hua S.X."/>
        </authorList>
    </citation>
    <scope>NUCLEOTIDE SEQUENCE [LARGE SCALE GENOMIC DNA]</scope>
    <source>
        <strain evidence="3">h7</strain>
    </source>
</reference>
<feature type="compositionally biased region" description="Pro residues" evidence="1">
    <location>
        <begin position="1330"/>
        <end position="1339"/>
    </location>
</feature>
<dbReference type="SUPFAM" id="SSF54236">
    <property type="entry name" value="Ubiquitin-like"/>
    <property type="match status" value="1"/>
</dbReference>
<feature type="region of interest" description="Disordered" evidence="1">
    <location>
        <begin position="554"/>
        <end position="645"/>
    </location>
</feature>
<feature type="compositionally biased region" description="Basic and acidic residues" evidence="1">
    <location>
        <begin position="862"/>
        <end position="871"/>
    </location>
</feature>
<feature type="compositionally biased region" description="Acidic residues" evidence="1">
    <location>
        <begin position="204"/>
        <end position="214"/>
    </location>
</feature>
<dbReference type="HOGENOM" id="CLU_240733_0_0_1"/>
<feature type="compositionally biased region" description="Gly residues" evidence="1">
    <location>
        <begin position="1028"/>
        <end position="1038"/>
    </location>
</feature>
<feature type="region of interest" description="Disordered" evidence="1">
    <location>
        <begin position="847"/>
        <end position="918"/>
    </location>
</feature>
<reference evidence="3" key="2">
    <citation type="submission" date="2015-01" db="EMBL/GenBank/DDBJ databases">
        <title>Evolutionary Origins and Diversification of the Mycorrhizal Mutualists.</title>
        <authorList>
            <consortium name="DOE Joint Genome Institute"/>
            <consortium name="Mycorrhizal Genomics Consortium"/>
            <person name="Kohler A."/>
            <person name="Kuo A."/>
            <person name="Nagy L.G."/>
            <person name="Floudas D."/>
            <person name="Copeland A."/>
            <person name="Barry K.W."/>
            <person name="Cichocki N."/>
            <person name="Veneault-Fourrey C."/>
            <person name="LaButti K."/>
            <person name="Lindquist E.A."/>
            <person name="Lipzen A."/>
            <person name="Lundell T."/>
            <person name="Morin E."/>
            <person name="Murat C."/>
            <person name="Riley R."/>
            <person name="Ohm R."/>
            <person name="Sun H."/>
            <person name="Tunlid A."/>
            <person name="Henrissat B."/>
            <person name="Grigoriev I.V."/>
            <person name="Hibbett D.S."/>
            <person name="Martin F."/>
        </authorList>
    </citation>
    <scope>NUCLEOTIDE SEQUENCE [LARGE SCALE GENOMIC DNA]</scope>
    <source>
        <strain evidence="3">h7</strain>
    </source>
</reference>
<feature type="compositionally biased region" description="Low complexity" evidence="1">
    <location>
        <begin position="249"/>
        <end position="272"/>
    </location>
</feature>
<dbReference type="InterPro" id="IPR029071">
    <property type="entry name" value="Ubiquitin-like_domsf"/>
</dbReference>
<feature type="compositionally biased region" description="Polar residues" evidence="1">
    <location>
        <begin position="1094"/>
        <end position="1116"/>
    </location>
</feature>
<feature type="compositionally biased region" description="Polar residues" evidence="1">
    <location>
        <begin position="343"/>
        <end position="378"/>
    </location>
</feature>
<evidence type="ECO:0000256" key="1">
    <source>
        <dbReference type="SAM" id="MobiDB-lite"/>
    </source>
</evidence>
<feature type="compositionally biased region" description="Basic and acidic residues" evidence="1">
    <location>
        <begin position="1230"/>
        <end position="1240"/>
    </location>
</feature>
<feature type="compositionally biased region" description="Low complexity" evidence="1">
    <location>
        <begin position="597"/>
        <end position="628"/>
    </location>
</feature>
<feature type="compositionally biased region" description="Polar residues" evidence="1">
    <location>
        <begin position="16"/>
        <end position="40"/>
    </location>
</feature>
<feature type="compositionally biased region" description="Low complexity" evidence="1">
    <location>
        <begin position="673"/>
        <end position="682"/>
    </location>
</feature>
<protein>
    <recommendedName>
        <fullName evidence="4">PH domain-containing protein</fullName>
    </recommendedName>
</protein>
<feature type="compositionally biased region" description="Polar residues" evidence="1">
    <location>
        <begin position="1535"/>
        <end position="1545"/>
    </location>
</feature>
<feature type="compositionally biased region" description="Polar residues" evidence="1">
    <location>
        <begin position="1162"/>
        <end position="1183"/>
    </location>
</feature>
<sequence length="1706" mass="182014">MVGRCRPRVLLRDAPGSQQHQRQRSFTVGFNSTNNATSPRCSPPPAFLIDDDPFANLTSAPSITLKRKFSSGSSSNSATRPPTASAANDPPAVPPVPPIPRSPLHEPSAPQGMMALVTPPSNSAVPSPIAPSPFASTSCAPSSPPPQLPRAISNGRVQARPAYQRPAFATRPSLPSLDTLARMNVVMTKKVRKGRVGAGLPFEPWDDLPSDDEAQTPIARTPSSSSSSSVTSSSSSNGTTTPPMVDVPSFSSSSSSNSPSSSSSTSSSNVNSQQPPAPEPSTSQLPQPQVRQPRPLLPSQILALGSIAADVEMVLPAPTSRVIDHTTTSPPPPPPHLGFDTGTELSPSYSQPVAAPSFSQNLTTLASPTQNSQHQPSSPRFAPLGPTTTASSSHLRPVDPSDPANAIGIAIRLSGLGDFANEMKGALDDVINVDGEVISSRVDEVQDSFERNEEGRSLMMMEKKELDDDDCSGRRPLSVEGSAEDGYFSDFLESYQRSAEGGGMDEDGDDDGDGEGFDARSYVDDSGALGDDGVEEVEELEEIEFATRSHLSYFYVSDEEEGDANDDDVPKPDGETNVTDEGDTNTSELPIFTAPESHLSSPPSSSSISLSRSLSSTSYSSHCSSNSSGGMEYTNANPYPNHSLSSLELELDGPAEYESSSSILSQREGIADSSSTRRSSGSYHIHSHDGTPALSRTRSSSEDSDVPLPSPNAEDWTSFPYSYHPGGPAMYSMFHPTSPPSALFAPAILDSRPGELHERRASEIYHRDVAVEESPCAPRRCHVGSARSDEGDLGHAFGEYPYPYPYPYSQLSPPGSVGGGGGAGAAGFGFGFDKVMLGAGEEGADVIGNEELVGNDENLDEEKEKEKEKDGLATSTSSSSLDIEVHRTVVTTTSSGSSSLDGTTPPPPPHFDTTTHDSDSLFSHRRILSYVSVSSQTPGVFYTRTPPSTPCESAAELEPFSLLPSVEVMDRLRASFGAANSQMSSDQPEDGGGGERYYVGNSGAWSGAGSYSYQSNYSSASGSKSVRGRGGAGGGGGRRNFEDEDDEDDEERRRRRRQAEFERGFGAEDAKRSSVSSEEEEEEDGYGSPSGSSPNEINRQPHQRPSTRPWVSTLAGSRSVSPSASTFSRSRSRSNTTPDSTTAAVATATSGTSSSAMPQTRFPGSSSYSYKHYNGSSTSSSRYVSEADSDSDDDVPLAQRIPGALTMQKTIRRQFKEEKEARRRERAHHRQNEGDSERRSRQMTLRPAGAGGAGYDGSAGLGNSSSHDAAILAAAAVSSSQPKRHRTLTLPGNSSAPLPPPIAFNPQDLARKLAHVQLAEVTSSTQHPQFLPPQQPSPSFPQQNLRSRSKSISRTSSDAPRSYDASLGYATPPTMPPLPLAPSSASTTRSRSIRDPSGPPAHGRSPISSTTPLQPPHPSHVPSVPSLRPKGSFRRPSPTRPSNDDLRSMPPLPNGAGSAQVLLRTSTTTSRPNRENPQQHHRSMSLSRGNVPRESPPPVPPVNLSRTSGDEQRKASMKAGSSATRPSMDVERPQRNQALSTPVTKSTTVSQQRVFVGNLQQFNMVEIGPTTTAGDVVSMMEAGGALVGWAGSGGWMVFEIAQDFGMERPVRSYELLADVQSGWLKDKTVNFFILRLTPLAGPLDRNSIPSSSPTHSGYIEWEVKRGKWSKRWMQLREHSIWLSKRDNDNPCASGAEAIRVCDQVYG</sequence>
<name>A0A0C3C9Z8_HEBCY</name>
<feature type="compositionally biased region" description="Acidic residues" evidence="1">
    <location>
        <begin position="503"/>
        <end position="516"/>
    </location>
</feature>
<feature type="compositionally biased region" description="Polar residues" evidence="1">
    <location>
        <begin position="634"/>
        <end position="645"/>
    </location>
</feature>
<feature type="compositionally biased region" description="Low complexity" evidence="1">
    <location>
        <begin position="223"/>
        <end position="236"/>
    </location>
</feature>
<feature type="region of interest" description="Disordered" evidence="1">
    <location>
        <begin position="1319"/>
        <end position="1545"/>
    </location>
</feature>
<feature type="region of interest" description="Disordered" evidence="1">
    <location>
        <begin position="67"/>
        <end position="175"/>
    </location>
</feature>
<organism evidence="2 3">
    <name type="scientific">Hebeloma cylindrosporum</name>
    <dbReference type="NCBI Taxonomy" id="76867"/>
    <lineage>
        <taxon>Eukaryota</taxon>
        <taxon>Fungi</taxon>
        <taxon>Dikarya</taxon>
        <taxon>Basidiomycota</taxon>
        <taxon>Agaricomycotina</taxon>
        <taxon>Agaricomycetes</taxon>
        <taxon>Agaricomycetidae</taxon>
        <taxon>Agaricales</taxon>
        <taxon>Agaricineae</taxon>
        <taxon>Hymenogastraceae</taxon>
        <taxon>Hebeloma</taxon>
    </lineage>
</organism>
<feature type="compositionally biased region" description="Basic and acidic residues" evidence="1">
    <location>
        <begin position="1214"/>
        <end position="1223"/>
    </location>
</feature>
<gene>
    <name evidence="2" type="ORF">M413DRAFT_158670</name>
</gene>
<dbReference type="OrthoDB" id="43122at2759"/>
<feature type="region of interest" description="Disordered" evidence="1">
    <location>
        <begin position="657"/>
        <end position="716"/>
    </location>
</feature>
<evidence type="ECO:0008006" key="4">
    <source>
        <dbReference type="Google" id="ProtNLM"/>
    </source>
</evidence>
<feature type="compositionally biased region" description="Low complexity" evidence="1">
    <location>
        <begin position="1000"/>
        <end position="1025"/>
    </location>
</feature>
<dbReference type="Proteomes" id="UP000053424">
    <property type="component" value="Unassembled WGS sequence"/>
</dbReference>
<evidence type="ECO:0000313" key="3">
    <source>
        <dbReference type="Proteomes" id="UP000053424"/>
    </source>
</evidence>
<feature type="compositionally biased region" description="Acidic residues" evidence="1">
    <location>
        <begin position="557"/>
        <end position="567"/>
    </location>
</feature>
<feature type="compositionally biased region" description="Low complexity" evidence="1">
    <location>
        <begin position="891"/>
        <end position="903"/>
    </location>
</feature>
<dbReference type="SUPFAM" id="SSF50729">
    <property type="entry name" value="PH domain-like"/>
    <property type="match status" value="1"/>
</dbReference>
<feature type="region of interest" description="Disordered" evidence="1">
    <location>
        <begin position="1"/>
        <end position="47"/>
    </location>
</feature>
<feature type="region of interest" description="Disordered" evidence="1">
    <location>
        <begin position="188"/>
        <end position="297"/>
    </location>
</feature>
<feature type="region of interest" description="Disordered" evidence="1">
    <location>
        <begin position="464"/>
        <end position="531"/>
    </location>
</feature>
<proteinExistence type="predicted"/>
<keyword evidence="3" id="KW-1185">Reference proteome</keyword>
<feature type="compositionally biased region" description="Basic and acidic residues" evidence="1">
    <location>
        <begin position="1058"/>
        <end position="1072"/>
    </location>
</feature>
<dbReference type="EMBL" id="KN831781">
    <property type="protein sequence ID" value="KIM41054.1"/>
    <property type="molecule type" value="Genomic_DNA"/>
</dbReference>
<dbReference type="STRING" id="686832.A0A0C3C9Z8"/>
<feature type="compositionally biased region" description="Pro residues" evidence="1">
    <location>
        <begin position="91"/>
        <end position="101"/>
    </location>
</feature>
<dbReference type="Gene3D" id="3.10.20.90">
    <property type="entry name" value="Phosphatidylinositol 3-kinase Catalytic Subunit, Chain A, domain 1"/>
    <property type="match status" value="1"/>
</dbReference>
<accession>A0A0C3C9Z8</accession>
<feature type="compositionally biased region" description="Low complexity" evidence="1">
    <location>
        <begin position="132"/>
        <end position="141"/>
    </location>
</feature>
<feature type="compositionally biased region" description="Low complexity" evidence="1">
    <location>
        <begin position="1261"/>
        <end position="1280"/>
    </location>
</feature>
<feature type="compositionally biased region" description="Low complexity" evidence="1">
    <location>
        <begin position="283"/>
        <end position="297"/>
    </location>
</feature>
<feature type="region of interest" description="Disordered" evidence="1">
    <location>
        <begin position="979"/>
        <end position="1306"/>
    </location>
</feature>
<feature type="compositionally biased region" description="Low complexity" evidence="1">
    <location>
        <begin position="1381"/>
        <end position="1390"/>
    </location>
</feature>